<accession>Q22DA8</accession>
<dbReference type="AlphaFoldDB" id="Q22DA8"/>
<dbReference type="GeneID" id="7825006"/>
<dbReference type="HOGENOM" id="CLU_1484870_0_0_1"/>
<feature type="region of interest" description="Disordered" evidence="1">
    <location>
        <begin position="24"/>
        <end position="53"/>
    </location>
</feature>
<dbReference type="RefSeq" id="XP_001030957.2">
    <property type="nucleotide sequence ID" value="XM_001030957.2"/>
</dbReference>
<dbReference type="InParanoid" id="Q22DA8"/>
<reference evidence="3" key="1">
    <citation type="journal article" date="2006" name="PLoS Biol.">
        <title>Macronuclear genome sequence of the ciliate Tetrahymena thermophila, a model eukaryote.</title>
        <authorList>
            <person name="Eisen J.A."/>
            <person name="Coyne R.S."/>
            <person name="Wu M."/>
            <person name="Wu D."/>
            <person name="Thiagarajan M."/>
            <person name="Wortman J.R."/>
            <person name="Badger J.H."/>
            <person name="Ren Q."/>
            <person name="Amedeo P."/>
            <person name="Jones K.M."/>
            <person name="Tallon L.J."/>
            <person name="Delcher A.L."/>
            <person name="Salzberg S.L."/>
            <person name="Silva J.C."/>
            <person name="Haas B.J."/>
            <person name="Majoros W.H."/>
            <person name="Farzad M."/>
            <person name="Carlton J.M."/>
            <person name="Smith R.K. Jr."/>
            <person name="Garg J."/>
            <person name="Pearlman R.E."/>
            <person name="Karrer K.M."/>
            <person name="Sun L."/>
            <person name="Manning G."/>
            <person name="Elde N.C."/>
            <person name="Turkewitz A.P."/>
            <person name="Asai D.J."/>
            <person name="Wilkes D.E."/>
            <person name="Wang Y."/>
            <person name="Cai H."/>
            <person name="Collins K."/>
            <person name="Stewart B.A."/>
            <person name="Lee S.R."/>
            <person name="Wilamowska K."/>
            <person name="Weinberg Z."/>
            <person name="Ruzzo W.L."/>
            <person name="Wloga D."/>
            <person name="Gaertig J."/>
            <person name="Frankel J."/>
            <person name="Tsao C.-C."/>
            <person name="Gorovsky M.A."/>
            <person name="Keeling P.J."/>
            <person name="Waller R.F."/>
            <person name="Patron N.J."/>
            <person name="Cherry J.M."/>
            <person name="Stover N.A."/>
            <person name="Krieger C.J."/>
            <person name="del Toro C."/>
            <person name="Ryder H.F."/>
            <person name="Williamson S.C."/>
            <person name="Barbeau R.A."/>
            <person name="Hamilton E.P."/>
            <person name="Orias E."/>
        </authorList>
    </citation>
    <scope>NUCLEOTIDE SEQUENCE [LARGE SCALE GENOMIC DNA]</scope>
    <source>
        <strain evidence="3">SB210</strain>
    </source>
</reference>
<keyword evidence="3" id="KW-1185">Reference proteome</keyword>
<feature type="compositionally biased region" description="Polar residues" evidence="1">
    <location>
        <begin position="30"/>
        <end position="51"/>
    </location>
</feature>
<gene>
    <name evidence="2" type="ORF">TTHERM_00992950</name>
</gene>
<evidence type="ECO:0000313" key="3">
    <source>
        <dbReference type="Proteomes" id="UP000009168"/>
    </source>
</evidence>
<protein>
    <submittedName>
        <fullName evidence="2">Uncharacterized protein</fullName>
    </submittedName>
</protein>
<sequence length="186" mass="21382">MKRNMNDLSFSSICTEASLENRQKVRQAKSESPSLLKTKNQNNLGKSNFCPNNKPAYTKSNTFQLDFKSSQSKTQISQTVSPRNFFNPQSAKLNNIINSIEKLLVDEHKQTEQLVSNINRQVTAINQKFDKKQVSNKKADNLLFTEGEQKELIEVYNQSVKNMYTSKSSGMNYFKQKILKQTEELN</sequence>
<dbReference type="Proteomes" id="UP000009168">
    <property type="component" value="Unassembled WGS sequence"/>
</dbReference>
<dbReference type="EMBL" id="GG662439">
    <property type="protein sequence ID" value="EAR83294.2"/>
    <property type="molecule type" value="Genomic_DNA"/>
</dbReference>
<organism evidence="2 3">
    <name type="scientific">Tetrahymena thermophila (strain SB210)</name>
    <dbReference type="NCBI Taxonomy" id="312017"/>
    <lineage>
        <taxon>Eukaryota</taxon>
        <taxon>Sar</taxon>
        <taxon>Alveolata</taxon>
        <taxon>Ciliophora</taxon>
        <taxon>Intramacronucleata</taxon>
        <taxon>Oligohymenophorea</taxon>
        <taxon>Hymenostomatida</taxon>
        <taxon>Tetrahymenina</taxon>
        <taxon>Tetrahymenidae</taxon>
        <taxon>Tetrahymena</taxon>
    </lineage>
</organism>
<dbReference type="KEGG" id="tet:TTHERM_00992950"/>
<evidence type="ECO:0000313" key="2">
    <source>
        <dbReference type="EMBL" id="EAR83294.2"/>
    </source>
</evidence>
<proteinExistence type="predicted"/>
<evidence type="ECO:0000256" key="1">
    <source>
        <dbReference type="SAM" id="MobiDB-lite"/>
    </source>
</evidence>
<name>Q22DA8_TETTS</name>